<dbReference type="InterPro" id="IPR047930">
    <property type="entry name" value="Transpos_IS6"/>
</dbReference>
<comment type="caution">
    <text evidence="6">The sequence shown here is derived from an EMBL/GenBank/DDBJ whole genome shotgun (WGS) entry which is preliminary data.</text>
</comment>
<comment type="function">
    <text evidence="1">Involved in the transposition of the insertion sequence.</text>
</comment>
<gene>
    <name evidence="6" type="ORF">F6X42_23720</name>
</gene>
<dbReference type="EMBL" id="VZQQ01000021">
    <property type="protein sequence ID" value="MBC8749485.1"/>
    <property type="molecule type" value="Genomic_DNA"/>
</dbReference>
<dbReference type="Pfam" id="PF13610">
    <property type="entry name" value="DDE_Tnp_IS240"/>
    <property type="match status" value="1"/>
</dbReference>
<name>A0ABR7PT73_9BURK</name>
<dbReference type="Gene3D" id="3.30.420.10">
    <property type="entry name" value="Ribonuclease H-like superfamily/Ribonuclease H"/>
    <property type="match status" value="1"/>
</dbReference>
<evidence type="ECO:0000313" key="7">
    <source>
        <dbReference type="Proteomes" id="UP000736373"/>
    </source>
</evidence>
<reference evidence="6 7" key="1">
    <citation type="submission" date="2019-09" db="EMBL/GenBank/DDBJ databases">
        <title>Paraburkholderia podalyriae sp. nov., A South African Podalyria-associated rhizobium.</title>
        <authorList>
            <person name="Mavima L."/>
            <person name="Beukes C.W."/>
            <person name="Palmer M."/>
            <person name="De Meyer S.E."/>
            <person name="James E.K."/>
            <person name="Maluk M."/>
            <person name="Avontuur J.R."/>
            <person name="Chan W.Y."/>
            <person name="Venter S.N."/>
            <person name="Steenkamp E.T."/>
        </authorList>
    </citation>
    <scope>NUCLEOTIDE SEQUENCE [LARGE SCALE GENOMIC DNA]</scope>
    <source>
        <strain evidence="6 7">WC7.3b</strain>
    </source>
</reference>
<evidence type="ECO:0000259" key="5">
    <source>
        <dbReference type="Pfam" id="PF13610"/>
    </source>
</evidence>
<dbReference type="PANTHER" id="PTHR35528">
    <property type="entry name" value="BLL1675 PROTEIN"/>
    <property type="match status" value="1"/>
</dbReference>
<dbReference type="SUPFAM" id="SSF53098">
    <property type="entry name" value="Ribonuclease H-like"/>
    <property type="match status" value="1"/>
</dbReference>
<dbReference type="InterPro" id="IPR036397">
    <property type="entry name" value="RNaseH_sf"/>
</dbReference>
<keyword evidence="3" id="KW-0238">DNA-binding</keyword>
<protein>
    <submittedName>
        <fullName evidence="6">IS6 family transposase</fullName>
    </submittedName>
</protein>
<evidence type="ECO:0000256" key="2">
    <source>
        <dbReference type="ARBA" id="ARBA00022578"/>
    </source>
</evidence>
<keyword evidence="7" id="KW-1185">Reference proteome</keyword>
<proteinExistence type="predicted"/>
<evidence type="ECO:0000256" key="4">
    <source>
        <dbReference type="ARBA" id="ARBA00023172"/>
    </source>
</evidence>
<sequence>MSKLKSLDELFAGRHFDRDVIILCVRWYLRYKLSLRDLVEMMAERGPSLAHTTILRWVRRYAPEFVKRWNRFGRPTGQSWRVDETYLKLRGKWVYLYRAVDRMGQTVDFMLSARRDVKAAKAFFRKAIEHQGQPPKTITLDGYAASHRAAREMQADGLLPEDTTVRSSKYLNNLVEQDHRNIKSRTTVMLGFKRFRNAAITLSGIELVHRIRKGQFSLAKLGLKDTAAPAVWKAVLSA</sequence>
<dbReference type="InterPro" id="IPR012337">
    <property type="entry name" value="RNaseH-like_sf"/>
</dbReference>
<keyword evidence="2" id="KW-0815">Transposition</keyword>
<dbReference type="NCBIfam" id="NF033587">
    <property type="entry name" value="transpos_IS6"/>
    <property type="match status" value="1"/>
</dbReference>
<accession>A0ABR7PT73</accession>
<evidence type="ECO:0000256" key="3">
    <source>
        <dbReference type="ARBA" id="ARBA00023125"/>
    </source>
</evidence>
<dbReference type="InterPro" id="IPR032874">
    <property type="entry name" value="DDE_dom"/>
</dbReference>
<dbReference type="Proteomes" id="UP000736373">
    <property type="component" value="Unassembled WGS sequence"/>
</dbReference>
<dbReference type="PANTHER" id="PTHR35528:SF3">
    <property type="entry name" value="BLL1675 PROTEIN"/>
    <property type="match status" value="1"/>
</dbReference>
<organism evidence="6 7">
    <name type="scientific">Paraburkholderia podalyriae</name>
    <dbReference type="NCBI Taxonomy" id="1938811"/>
    <lineage>
        <taxon>Bacteria</taxon>
        <taxon>Pseudomonadati</taxon>
        <taxon>Pseudomonadota</taxon>
        <taxon>Betaproteobacteria</taxon>
        <taxon>Burkholderiales</taxon>
        <taxon>Burkholderiaceae</taxon>
        <taxon>Paraburkholderia</taxon>
    </lineage>
</organism>
<feature type="domain" description="DDE" evidence="5">
    <location>
        <begin position="78"/>
        <end position="215"/>
    </location>
</feature>
<evidence type="ECO:0000256" key="1">
    <source>
        <dbReference type="ARBA" id="ARBA00002286"/>
    </source>
</evidence>
<keyword evidence="4" id="KW-0233">DNA recombination</keyword>
<evidence type="ECO:0000313" key="6">
    <source>
        <dbReference type="EMBL" id="MBC8749485.1"/>
    </source>
</evidence>
<dbReference type="InterPro" id="IPR052183">
    <property type="entry name" value="IS_Transposase"/>
</dbReference>